<dbReference type="AlphaFoldDB" id="A0A9P8ANA0"/>
<dbReference type="RefSeq" id="XP_043035046.1">
    <property type="nucleotide sequence ID" value="XM_043177797.1"/>
</dbReference>
<evidence type="ECO:0000256" key="1">
    <source>
        <dbReference type="SAM" id="MobiDB-lite"/>
    </source>
</evidence>
<name>A0A9P8ANA0_9AGAR</name>
<gene>
    <name evidence="2" type="ORF">BT62DRAFT_1011565</name>
</gene>
<protein>
    <submittedName>
        <fullName evidence="2">Uncharacterized protein</fullName>
    </submittedName>
</protein>
<accession>A0A9P8ANA0</accession>
<reference evidence="2" key="1">
    <citation type="submission" date="2020-11" db="EMBL/GenBank/DDBJ databases">
        <title>Adaptations for nitrogen fixation in a non-lichenized fungal sporocarp promotes dispersal by wood-feeding termites.</title>
        <authorList>
            <consortium name="DOE Joint Genome Institute"/>
            <person name="Koch R.A."/>
            <person name="Yoon G."/>
            <person name="Arayal U."/>
            <person name="Lail K."/>
            <person name="Amirebrahimi M."/>
            <person name="Labutti K."/>
            <person name="Lipzen A."/>
            <person name="Riley R."/>
            <person name="Barry K."/>
            <person name="Henrissat B."/>
            <person name="Grigoriev I.V."/>
            <person name="Herr J.R."/>
            <person name="Aime M.C."/>
        </authorList>
    </citation>
    <scope>NUCLEOTIDE SEQUENCE</scope>
    <source>
        <strain evidence="2">MCA 3950</strain>
    </source>
</reference>
<proteinExistence type="predicted"/>
<dbReference type="Proteomes" id="UP000812287">
    <property type="component" value="Unassembled WGS sequence"/>
</dbReference>
<dbReference type="GeneID" id="66100084"/>
<evidence type="ECO:0000313" key="3">
    <source>
        <dbReference type="Proteomes" id="UP000812287"/>
    </source>
</evidence>
<dbReference type="EMBL" id="MU250559">
    <property type="protein sequence ID" value="KAG7441546.1"/>
    <property type="molecule type" value="Genomic_DNA"/>
</dbReference>
<comment type="caution">
    <text evidence="2">The sequence shown here is derived from an EMBL/GenBank/DDBJ whole genome shotgun (WGS) entry which is preliminary data.</text>
</comment>
<organism evidence="2 3">
    <name type="scientific">Guyanagaster necrorhizus</name>
    <dbReference type="NCBI Taxonomy" id="856835"/>
    <lineage>
        <taxon>Eukaryota</taxon>
        <taxon>Fungi</taxon>
        <taxon>Dikarya</taxon>
        <taxon>Basidiomycota</taxon>
        <taxon>Agaricomycotina</taxon>
        <taxon>Agaricomycetes</taxon>
        <taxon>Agaricomycetidae</taxon>
        <taxon>Agaricales</taxon>
        <taxon>Marasmiineae</taxon>
        <taxon>Physalacriaceae</taxon>
        <taxon>Guyanagaster</taxon>
    </lineage>
</organism>
<keyword evidence="3" id="KW-1185">Reference proteome</keyword>
<evidence type="ECO:0000313" key="2">
    <source>
        <dbReference type="EMBL" id="KAG7441546.1"/>
    </source>
</evidence>
<sequence>MPHIATGRGGCDPRTGTTDTGADWALGGPGSAARWARILFISSTSRPVDNLFHRFFGFVDPFESPQTLVPHWALNLAHASSISLPPLRTGSVHTVAGKEGIIYPFGIRSAQLLLPPLPQVRRMDGSHVNHRLNSKDDLRGEFAWLRFLEGALYPSQLRGSSNQFHTRTSHG</sequence>
<feature type="region of interest" description="Disordered" evidence="1">
    <location>
        <begin position="1"/>
        <end position="23"/>
    </location>
</feature>